<accession>A0A8S0U938</accession>
<dbReference type="Gramene" id="OE9A044587T1">
    <property type="protein sequence ID" value="OE9A044587C1"/>
    <property type="gene ID" value="OE9A044587"/>
</dbReference>
<dbReference type="AlphaFoldDB" id="A0A8S0U938"/>
<keyword evidence="3" id="KW-1185">Reference proteome</keyword>
<name>A0A8S0U938_OLEEU</name>
<dbReference type="InterPro" id="IPR007225">
    <property type="entry name" value="EXOC6/Sec15"/>
</dbReference>
<dbReference type="GO" id="GO:0006893">
    <property type="term" value="P:Golgi to plasma membrane transport"/>
    <property type="evidence" value="ECO:0007669"/>
    <property type="project" value="TreeGrafter"/>
</dbReference>
<dbReference type="GO" id="GO:0090522">
    <property type="term" value="P:vesicle tethering involved in exocytosis"/>
    <property type="evidence" value="ECO:0007669"/>
    <property type="project" value="InterPro"/>
</dbReference>
<dbReference type="InterPro" id="IPR046361">
    <property type="entry name" value="EXOC6/Sec15_C"/>
</dbReference>
<comment type="caution">
    <text evidence="2">The sequence shown here is derived from an EMBL/GenBank/DDBJ whole genome shotgun (WGS) entry which is preliminary data.</text>
</comment>
<evidence type="ECO:0000313" key="2">
    <source>
        <dbReference type="EMBL" id="CAA3015154.1"/>
    </source>
</evidence>
<dbReference type="OrthoDB" id="10267033at2759"/>
<organism evidence="2 3">
    <name type="scientific">Olea europaea subsp. europaea</name>
    <dbReference type="NCBI Taxonomy" id="158383"/>
    <lineage>
        <taxon>Eukaryota</taxon>
        <taxon>Viridiplantae</taxon>
        <taxon>Streptophyta</taxon>
        <taxon>Embryophyta</taxon>
        <taxon>Tracheophyta</taxon>
        <taxon>Spermatophyta</taxon>
        <taxon>Magnoliopsida</taxon>
        <taxon>eudicotyledons</taxon>
        <taxon>Gunneridae</taxon>
        <taxon>Pentapetalae</taxon>
        <taxon>asterids</taxon>
        <taxon>lamiids</taxon>
        <taxon>Lamiales</taxon>
        <taxon>Oleaceae</taxon>
        <taxon>Oleeae</taxon>
        <taxon>Olea</taxon>
    </lineage>
</organism>
<dbReference type="EMBL" id="CACTIH010007528">
    <property type="protein sequence ID" value="CAA3015154.1"/>
    <property type="molecule type" value="Genomic_DNA"/>
</dbReference>
<sequence length="115" mass="13090">MKFFEIVRKYLDKLLIDILNEFILNTMHSGTIEVSQAMQIAANIAVLEMACDYFLRHAAQQRGIPVRSVDGRQGSLTAKIVLKTSRDAAYLALLSLVNSKLVEFYVTYRKCNLDF</sequence>
<dbReference type="InterPro" id="IPR042045">
    <property type="entry name" value="EXOC6/Sec15_C_dom1"/>
</dbReference>
<dbReference type="PANTHER" id="PTHR12702:SF0">
    <property type="entry name" value="EXOCYST COMPLEX COMPONENT 6"/>
    <property type="match status" value="1"/>
</dbReference>
<dbReference type="GO" id="GO:0006886">
    <property type="term" value="P:intracellular protein transport"/>
    <property type="evidence" value="ECO:0007669"/>
    <property type="project" value="InterPro"/>
</dbReference>
<gene>
    <name evidence="2" type="ORF">OLEA9_A044587</name>
</gene>
<dbReference type="GO" id="GO:0016020">
    <property type="term" value="C:membrane"/>
    <property type="evidence" value="ECO:0007669"/>
    <property type="project" value="TreeGrafter"/>
</dbReference>
<feature type="domain" description="Exocyst complex subunit EXOC6/Sec15 C-terminal" evidence="1">
    <location>
        <begin position="3"/>
        <end position="105"/>
    </location>
</feature>
<reference evidence="2 3" key="1">
    <citation type="submission" date="2019-12" db="EMBL/GenBank/DDBJ databases">
        <authorList>
            <person name="Alioto T."/>
            <person name="Alioto T."/>
            <person name="Gomez Garrido J."/>
        </authorList>
    </citation>
    <scope>NUCLEOTIDE SEQUENCE [LARGE SCALE GENOMIC DNA]</scope>
</reference>
<evidence type="ECO:0000313" key="3">
    <source>
        <dbReference type="Proteomes" id="UP000594638"/>
    </source>
</evidence>
<evidence type="ECO:0000259" key="1">
    <source>
        <dbReference type="Pfam" id="PF04091"/>
    </source>
</evidence>
<dbReference type="PANTHER" id="PTHR12702">
    <property type="entry name" value="SEC15"/>
    <property type="match status" value="1"/>
</dbReference>
<proteinExistence type="predicted"/>
<dbReference type="GO" id="GO:0000145">
    <property type="term" value="C:exocyst"/>
    <property type="evidence" value="ECO:0007669"/>
    <property type="project" value="TreeGrafter"/>
</dbReference>
<dbReference type="Proteomes" id="UP000594638">
    <property type="component" value="Unassembled WGS sequence"/>
</dbReference>
<dbReference type="Gene3D" id="1.10.357.30">
    <property type="entry name" value="Exocyst complex subunit Sec15 C-terminal domain, N-terminal subdomain"/>
    <property type="match status" value="1"/>
</dbReference>
<dbReference type="Pfam" id="PF04091">
    <property type="entry name" value="Sec15_C"/>
    <property type="match status" value="1"/>
</dbReference>
<protein>
    <submittedName>
        <fullName evidence="2">Exocyst complex component SEC15A</fullName>
    </submittedName>
</protein>